<dbReference type="PROSITE" id="PS51644">
    <property type="entry name" value="HTH_OST"/>
    <property type="match status" value="2"/>
</dbReference>
<accession>A0A139WMF3</accession>
<evidence type="ECO:0000256" key="2">
    <source>
        <dbReference type="ARBA" id="ARBA00022490"/>
    </source>
</evidence>
<dbReference type="PROSITE" id="PS50304">
    <property type="entry name" value="TUDOR"/>
    <property type="match status" value="1"/>
</dbReference>
<dbReference type="GO" id="GO:0007283">
    <property type="term" value="P:spermatogenesis"/>
    <property type="evidence" value="ECO:0007669"/>
    <property type="project" value="UniProtKB-KW"/>
</dbReference>
<dbReference type="CDD" id="cd09972">
    <property type="entry name" value="LOTUS_TDRD_OSKAR"/>
    <property type="match status" value="1"/>
</dbReference>
<dbReference type="Proteomes" id="UP000007266">
    <property type="component" value="Linkage group 2"/>
</dbReference>
<evidence type="ECO:0000259" key="5">
    <source>
        <dbReference type="PROSITE" id="PS50304"/>
    </source>
</evidence>
<dbReference type="OMA" id="RIWICHT"/>
<evidence type="ECO:0000313" key="8">
    <source>
        <dbReference type="Proteomes" id="UP000007266"/>
    </source>
</evidence>
<feature type="domain" description="HTH OST-type" evidence="6">
    <location>
        <begin position="5"/>
        <end position="81"/>
    </location>
</feature>
<comment type="subcellular location">
    <subcellularLocation>
        <location evidence="1">Cytoplasm</location>
    </subcellularLocation>
</comment>
<dbReference type="InParanoid" id="A0A139WMF3"/>
<dbReference type="InterPro" id="IPR041966">
    <property type="entry name" value="LOTUS-like"/>
</dbReference>
<dbReference type="GO" id="GO:0030154">
    <property type="term" value="P:cell differentiation"/>
    <property type="evidence" value="ECO:0007669"/>
    <property type="project" value="UniProtKB-ARBA"/>
</dbReference>
<dbReference type="Pfam" id="PF00567">
    <property type="entry name" value="TUDOR"/>
    <property type="match status" value="1"/>
</dbReference>
<keyword evidence="4" id="KW-0744">Spermatogenesis</keyword>
<evidence type="ECO:0000256" key="4">
    <source>
        <dbReference type="ARBA" id="ARBA00022871"/>
    </source>
</evidence>
<organism evidence="7 8">
    <name type="scientific">Tribolium castaneum</name>
    <name type="common">Red flour beetle</name>
    <dbReference type="NCBI Taxonomy" id="7070"/>
    <lineage>
        <taxon>Eukaryota</taxon>
        <taxon>Metazoa</taxon>
        <taxon>Ecdysozoa</taxon>
        <taxon>Arthropoda</taxon>
        <taxon>Hexapoda</taxon>
        <taxon>Insecta</taxon>
        <taxon>Pterygota</taxon>
        <taxon>Neoptera</taxon>
        <taxon>Endopterygota</taxon>
        <taxon>Coleoptera</taxon>
        <taxon>Polyphaga</taxon>
        <taxon>Cucujiformia</taxon>
        <taxon>Tenebrionidae</taxon>
        <taxon>Tenebrionidae incertae sedis</taxon>
        <taxon>Tribolium</taxon>
    </lineage>
</organism>
<protein>
    <submittedName>
        <fullName evidence="7">Tudor domain-containing protein 7-like Protein</fullName>
    </submittedName>
</protein>
<dbReference type="InterPro" id="IPR025605">
    <property type="entry name" value="OST-HTH/LOTUS_dom"/>
</dbReference>
<dbReference type="STRING" id="7070.A0A139WMF3"/>
<dbReference type="EMBL" id="KQ971312">
    <property type="protein sequence ID" value="KYB29056.1"/>
    <property type="molecule type" value="Genomic_DNA"/>
</dbReference>
<evidence type="ECO:0000259" key="6">
    <source>
        <dbReference type="PROSITE" id="PS51644"/>
    </source>
</evidence>
<dbReference type="InterPro" id="IPR002999">
    <property type="entry name" value="Tudor"/>
</dbReference>
<reference evidence="7 8" key="2">
    <citation type="journal article" date="2010" name="Nucleic Acids Res.">
        <title>BeetleBase in 2010: revisions to provide comprehensive genomic information for Tribolium castaneum.</title>
        <authorList>
            <person name="Kim H.S."/>
            <person name="Murphy T."/>
            <person name="Xia J."/>
            <person name="Caragea D."/>
            <person name="Park Y."/>
            <person name="Beeman R.W."/>
            <person name="Lorenzen M.D."/>
            <person name="Butcher S."/>
            <person name="Manak J.R."/>
            <person name="Brown S.J."/>
        </authorList>
    </citation>
    <scope>GENOME REANNOTATION</scope>
    <source>
        <strain evidence="7 8">Georgia GA2</strain>
    </source>
</reference>
<evidence type="ECO:0000313" key="7">
    <source>
        <dbReference type="EMBL" id="KYB29056.1"/>
    </source>
</evidence>
<gene>
    <name evidence="7" type="primary">AUGUSTUS-3.0.2_32037</name>
    <name evidence="7" type="ORF">TcasGA2_TC032037</name>
</gene>
<keyword evidence="4" id="KW-0221">Differentiation</keyword>
<dbReference type="PANTHER" id="PTHR22948:SF76">
    <property type="entry name" value="FI20010P1-RELATED"/>
    <property type="match status" value="1"/>
</dbReference>
<dbReference type="FunCoup" id="A0A139WMF3">
    <property type="interactions" value="5"/>
</dbReference>
<dbReference type="InterPro" id="IPR050621">
    <property type="entry name" value="Tudor_domain_containing"/>
</dbReference>
<dbReference type="InterPro" id="IPR035437">
    <property type="entry name" value="SNase_OB-fold_sf"/>
</dbReference>
<dbReference type="Pfam" id="PF12872">
    <property type="entry name" value="OST-HTH"/>
    <property type="match status" value="2"/>
</dbReference>
<dbReference type="Gene3D" id="3.30.420.610">
    <property type="entry name" value="LOTUS domain-like"/>
    <property type="match status" value="2"/>
</dbReference>
<dbReference type="AlphaFoldDB" id="A0A139WMF3"/>
<dbReference type="GO" id="GO:0005737">
    <property type="term" value="C:cytoplasm"/>
    <property type="evidence" value="ECO:0007669"/>
    <property type="project" value="UniProtKB-SubCell"/>
</dbReference>
<dbReference type="Gene3D" id="2.30.30.140">
    <property type="match status" value="1"/>
</dbReference>
<dbReference type="SUPFAM" id="SSF63748">
    <property type="entry name" value="Tudor/PWWP/MBT"/>
    <property type="match status" value="1"/>
</dbReference>
<dbReference type="PANTHER" id="PTHR22948">
    <property type="entry name" value="TUDOR DOMAIN CONTAINING PROTEIN"/>
    <property type="match status" value="1"/>
</dbReference>
<feature type="domain" description="Tudor" evidence="5">
    <location>
        <begin position="298"/>
        <end position="357"/>
    </location>
</feature>
<keyword evidence="3" id="KW-0677">Repeat</keyword>
<reference evidence="7 8" key="1">
    <citation type="journal article" date="2008" name="Nature">
        <title>The genome of the model beetle and pest Tribolium castaneum.</title>
        <authorList>
            <consortium name="Tribolium Genome Sequencing Consortium"/>
            <person name="Richards S."/>
            <person name="Gibbs R.A."/>
            <person name="Weinstock G.M."/>
            <person name="Brown S.J."/>
            <person name="Denell R."/>
            <person name="Beeman R.W."/>
            <person name="Gibbs R."/>
            <person name="Beeman R.W."/>
            <person name="Brown S.J."/>
            <person name="Bucher G."/>
            <person name="Friedrich M."/>
            <person name="Grimmelikhuijzen C.J."/>
            <person name="Klingler M."/>
            <person name="Lorenzen M."/>
            <person name="Richards S."/>
            <person name="Roth S."/>
            <person name="Schroder R."/>
            <person name="Tautz D."/>
            <person name="Zdobnov E.M."/>
            <person name="Muzny D."/>
            <person name="Gibbs R.A."/>
            <person name="Weinstock G.M."/>
            <person name="Attaway T."/>
            <person name="Bell S."/>
            <person name="Buhay C.J."/>
            <person name="Chandrabose M.N."/>
            <person name="Chavez D."/>
            <person name="Clerk-Blankenburg K.P."/>
            <person name="Cree A."/>
            <person name="Dao M."/>
            <person name="Davis C."/>
            <person name="Chacko J."/>
            <person name="Dinh H."/>
            <person name="Dugan-Rocha S."/>
            <person name="Fowler G."/>
            <person name="Garner T.T."/>
            <person name="Garnes J."/>
            <person name="Gnirke A."/>
            <person name="Hawes A."/>
            <person name="Hernandez J."/>
            <person name="Hines S."/>
            <person name="Holder M."/>
            <person name="Hume J."/>
            <person name="Jhangiani S.N."/>
            <person name="Joshi V."/>
            <person name="Khan Z.M."/>
            <person name="Jackson L."/>
            <person name="Kovar C."/>
            <person name="Kowis A."/>
            <person name="Lee S."/>
            <person name="Lewis L.R."/>
            <person name="Margolis J."/>
            <person name="Morgan M."/>
            <person name="Nazareth L.V."/>
            <person name="Nguyen N."/>
            <person name="Okwuonu G."/>
            <person name="Parker D."/>
            <person name="Richards S."/>
            <person name="Ruiz S.J."/>
            <person name="Santibanez J."/>
            <person name="Savard J."/>
            <person name="Scherer S.E."/>
            <person name="Schneider B."/>
            <person name="Sodergren E."/>
            <person name="Tautz D."/>
            <person name="Vattahil S."/>
            <person name="Villasana D."/>
            <person name="White C.S."/>
            <person name="Wright R."/>
            <person name="Park Y."/>
            <person name="Beeman R.W."/>
            <person name="Lord J."/>
            <person name="Oppert B."/>
            <person name="Lorenzen M."/>
            <person name="Brown S."/>
            <person name="Wang L."/>
            <person name="Savard J."/>
            <person name="Tautz D."/>
            <person name="Richards S."/>
            <person name="Weinstock G."/>
            <person name="Gibbs R.A."/>
            <person name="Liu Y."/>
            <person name="Worley K."/>
            <person name="Weinstock G."/>
            <person name="Elsik C.G."/>
            <person name="Reese J.T."/>
            <person name="Elhaik E."/>
            <person name="Landan G."/>
            <person name="Graur D."/>
            <person name="Arensburger P."/>
            <person name="Atkinson P."/>
            <person name="Beeman R.W."/>
            <person name="Beidler J."/>
            <person name="Brown S.J."/>
            <person name="Demuth J.P."/>
            <person name="Drury D.W."/>
            <person name="Du Y.Z."/>
            <person name="Fujiwara H."/>
            <person name="Lorenzen M."/>
            <person name="Maselli V."/>
            <person name="Osanai M."/>
            <person name="Park Y."/>
            <person name="Robertson H.M."/>
            <person name="Tu Z."/>
            <person name="Wang J.J."/>
            <person name="Wang S."/>
            <person name="Richards S."/>
            <person name="Song H."/>
            <person name="Zhang L."/>
            <person name="Sodergren E."/>
            <person name="Werner D."/>
            <person name="Stanke M."/>
            <person name="Morgenstern B."/>
            <person name="Solovyev V."/>
            <person name="Kosarev P."/>
            <person name="Brown G."/>
            <person name="Chen H.C."/>
            <person name="Ermolaeva O."/>
            <person name="Hlavina W."/>
            <person name="Kapustin Y."/>
            <person name="Kiryutin B."/>
            <person name="Kitts P."/>
            <person name="Maglott D."/>
            <person name="Pruitt K."/>
            <person name="Sapojnikov V."/>
            <person name="Souvorov A."/>
            <person name="Mackey A.J."/>
            <person name="Waterhouse R.M."/>
            <person name="Wyder S."/>
            <person name="Zdobnov E.M."/>
            <person name="Zdobnov E.M."/>
            <person name="Wyder S."/>
            <person name="Kriventseva E.V."/>
            <person name="Kadowaki T."/>
            <person name="Bork P."/>
            <person name="Aranda M."/>
            <person name="Bao R."/>
            <person name="Beermann A."/>
            <person name="Berns N."/>
            <person name="Bolognesi R."/>
            <person name="Bonneton F."/>
            <person name="Bopp D."/>
            <person name="Brown S.J."/>
            <person name="Bucher G."/>
            <person name="Butts T."/>
            <person name="Chaumot A."/>
            <person name="Denell R.E."/>
            <person name="Ferrier D.E."/>
            <person name="Friedrich M."/>
            <person name="Gordon C.M."/>
            <person name="Jindra M."/>
            <person name="Klingler M."/>
            <person name="Lan Q."/>
            <person name="Lattorff H.M."/>
            <person name="Laudet V."/>
            <person name="von Levetsow C."/>
            <person name="Liu Z."/>
            <person name="Lutz R."/>
            <person name="Lynch J.A."/>
            <person name="da Fonseca R.N."/>
            <person name="Posnien N."/>
            <person name="Reuter R."/>
            <person name="Roth S."/>
            <person name="Savard J."/>
            <person name="Schinko J.B."/>
            <person name="Schmitt C."/>
            <person name="Schoppmeier M."/>
            <person name="Schroder R."/>
            <person name="Shippy T.D."/>
            <person name="Simonnet F."/>
            <person name="Marques-Souza H."/>
            <person name="Tautz D."/>
            <person name="Tomoyasu Y."/>
            <person name="Trauner J."/>
            <person name="Van der Zee M."/>
            <person name="Vervoort M."/>
            <person name="Wittkopp N."/>
            <person name="Wimmer E.A."/>
            <person name="Yang X."/>
            <person name="Jones A.K."/>
            <person name="Sattelle D.B."/>
            <person name="Ebert P.R."/>
            <person name="Nelson D."/>
            <person name="Scott J.G."/>
            <person name="Beeman R.W."/>
            <person name="Muthukrishnan S."/>
            <person name="Kramer K.J."/>
            <person name="Arakane Y."/>
            <person name="Beeman R.W."/>
            <person name="Zhu Q."/>
            <person name="Hogenkamp D."/>
            <person name="Dixit R."/>
            <person name="Oppert B."/>
            <person name="Jiang H."/>
            <person name="Zou Z."/>
            <person name="Marshall J."/>
            <person name="Elpidina E."/>
            <person name="Vinokurov K."/>
            <person name="Oppert C."/>
            <person name="Zou Z."/>
            <person name="Evans J."/>
            <person name="Lu Z."/>
            <person name="Zhao P."/>
            <person name="Sumathipala N."/>
            <person name="Altincicek B."/>
            <person name="Vilcinskas A."/>
            <person name="Williams M."/>
            <person name="Hultmark D."/>
            <person name="Hetru C."/>
            <person name="Jiang H."/>
            <person name="Grimmelikhuijzen C.J."/>
            <person name="Hauser F."/>
            <person name="Cazzamali G."/>
            <person name="Williamson M."/>
            <person name="Park Y."/>
            <person name="Li B."/>
            <person name="Tanaka Y."/>
            <person name="Predel R."/>
            <person name="Neupert S."/>
            <person name="Schachtner J."/>
            <person name="Verleyen P."/>
            <person name="Raible F."/>
            <person name="Bork P."/>
            <person name="Friedrich M."/>
            <person name="Walden K.K."/>
            <person name="Robertson H.M."/>
            <person name="Angeli S."/>
            <person name="Foret S."/>
            <person name="Bucher G."/>
            <person name="Schuetz S."/>
            <person name="Maleszka R."/>
            <person name="Wimmer E.A."/>
            <person name="Beeman R.W."/>
            <person name="Lorenzen M."/>
            <person name="Tomoyasu Y."/>
            <person name="Miller S.C."/>
            <person name="Grossmann D."/>
            <person name="Bucher G."/>
        </authorList>
    </citation>
    <scope>NUCLEOTIDE SEQUENCE [LARGE SCALE GENOMIC DNA]</scope>
    <source>
        <strain evidence="7 8">Georgia GA2</strain>
    </source>
</reference>
<proteinExistence type="predicted"/>
<evidence type="ECO:0000256" key="1">
    <source>
        <dbReference type="ARBA" id="ARBA00004496"/>
    </source>
</evidence>
<evidence type="ECO:0000256" key="3">
    <source>
        <dbReference type="ARBA" id="ARBA00022737"/>
    </source>
</evidence>
<name>A0A139WMF3_TRICA</name>
<keyword evidence="8" id="KW-1185">Reference proteome</keyword>
<sequence>MGSQQESEVKNIITGLLTSNPLRCTIQKLCKDFYETVGYNVPFRKLGFTNVEDYLHSIPDTVQVFGHGPSAEVQGVFKPKSAHINLMVVKQKNVPKTNRKQIVPKRKSLPRVDDGYRSRVPPGIQNNLRKLILRFPDGIWCTKLPEVYKKMFNVDLNYQIFHYRSLIEMCTDLTEIFHYTQISSDDYMLYDRNSVAPSLNQNDTVLQLSDKDNLAKAADWSLGSALIPSNIVPLSEEIPRYFPNTTTQGEYLEVTIGEIYDINNFWVYLHDGQLKKLMTDLQEHFQSQRNRYVISELFLQKGLYCVVLYSDFYHRGVIMDLWDTEPPSVKVLFIDYGSIGEIPCHHIWYLPKEFSKVPCQAIKASLYNIKSELDKNQCTRKFEHLISNKQLIAEVLKIDKKACVRLYLKLLVTFEL</sequence>
<feature type="domain" description="HTH OST-type" evidence="6">
    <location>
        <begin position="120"/>
        <end position="193"/>
    </location>
</feature>
<keyword evidence="2" id="KW-0963">Cytoplasm</keyword>
<dbReference type="Gene3D" id="2.40.50.90">
    <property type="match status" value="1"/>
</dbReference>